<dbReference type="Gene3D" id="3.60.21.10">
    <property type="match status" value="1"/>
</dbReference>
<evidence type="ECO:0000313" key="13">
    <source>
        <dbReference type="EMBL" id="PRQ40981.1"/>
    </source>
</evidence>
<evidence type="ECO:0000256" key="8">
    <source>
        <dbReference type="ARBA" id="ARBA00022833"/>
    </source>
</evidence>
<dbReference type="OrthoDB" id="411211at2759"/>
<dbReference type="CDD" id="cd07378">
    <property type="entry name" value="MPP_ACP5"/>
    <property type="match status" value="1"/>
</dbReference>
<keyword evidence="9" id="KW-0325">Glycoprotein</keyword>
<sequence>MILSNLAMACLSYERTRASRLHLVLVVLLYCISSEISSSFAELQRFEHAPKDDGSIRFLVVGDWGRRGFYNQSKVAWQMGRIGEKLDIDFVISTGDNFYGDGLKGVNDLAFLDSFKNIYTAKSLQKQWYSVLGNHDYRGNTEAQLSPALRKIDSRWLCLRSFIVNAAEIAEFFFVDTTPFATKYITDKKHQYDWSGVSPHGAYITNLLKDLNVALRKSSAKWKIVIGHHTIRSAGHHGETQELVRHLLPILKAHNVDMYINGHDHCLQHISSLNSPIQYFTSGAGSKAWRGDIKEYNSEAMKFFHDGQGFMSVNLTRSDALIVFYDVLGRILHTWKLNKQLHSAF</sequence>
<evidence type="ECO:0000256" key="11">
    <source>
        <dbReference type="PIRSR" id="PIRSR000898-1"/>
    </source>
</evidence>
<feature type="binding site" evidence="11">
    <location>
        <position position="96"/>
    </location>
    <ligand>
        <name>Fe cation</name>
        <dbReference type="ChEBI" id="CHEBI:24875"/>
        <label>2</label>
    </ligand>
</feature>
<name>A0A2P6R3I2_ROSCH</name>
<reference evidence="13 14" key="1">
    <citation type="journal article" date="2018" name="Nat. Genet.">
        <title>The Rosa genome provides new insights in the design of modern roses.</title>
        <authorList>
            <person name="Bendahmane M."/>
        </authorList>
    </citation>
    <scope>NUCLEOTIDE SEQUENCE [LARGE SCALE GENOMIC DNA]</scope>
    <source>
        <strain evidence="14">cv. Old Blush</strain>
    </source>
</reference>
<dbReference type="InterPro" id="IPR004843">
    <property type="entry name" value="Calcineurin-like_PHP"/>
</dbReference>
<keyword evidence="6" id="KW-0732">Signal</keyword>
<evidence type="ECO:0000259" key="12">
    <source>
        <dbReference type="Pfam" id="PF00149"/>
    </source>
</evidence>
<dbReference type="PIRSF" id="PIRSF000898">
    <property type="entry name" value="Acid_Ptase_5"/>
    <property type="match status" value="1"/>
</dbReference>
<dbReference type="PANTHER" id="PTHR10161">
    <property type="entry name" value="TARTRATE-RESISTANT ACID PHOSPHATASE TYPE 5"/>
    <property type="match status" value="1"/>
</dbReference>
<dbReference type="InterPro" id="IPR051558">
    <property type="entry name" value="Metallophosphoesterase_PAP"/>
</dbReference>
<dbReference type="FunFam" id="3.60.21.10:FF:000027">
    <property type="entry name" value="Purple acid phosphatase"/>
    <property type="match status" value="1"/>
</dbReference>
<organism evidence="13 14">
    <name type="scientific">Rosa chinensis</name>
    <name type="common">China rose</name>
    <dbReference type="NCBI Taxonomy" id="74649"/>
    <lineage>
        <taxon>Eukaryota</taxon>
        <taxon>Viridiplantae</taxon>
        <taxon>Streptophyta</taxon>
        <taxon>Embryophyta</taxon>
        <taxon>Tracheophyta</taxon>
        <taxon>Spermatophyta</taxon>
        <taxon>Magnoliopsida</taxon>
        <taxon>eudicotyledons</taxon>
        <taxon>Gunneridae</taxon>
        <taxon>Pentapetalae</taxon>
        <taxon>rosids</taxon>
        <taxon>fabids</taxon>
        <taxon>Rosales</taxon>
        <taxon>Rosaceae</taxon>
        <taxon>Rosoideae</taxon>
        <taxon>Rosoideae incertae sedis</taxon>
        <taxon>Rosa</taxon>
    </lineage>
</organism>
<keyword evidence="10 11" id="KW-0408">Iron</keyword>
<evidence type="ECO:0000256" key="7">
    <source>
        <dbReference type="ARBA" id="ARBA00022801"/>
    </source>
</evidence>
<evidence type="ECO:0000256" key="3">
    <source>
        <dbReference type="ARBA" id="ARBA00008723"/>
    </source>
</evidence>
<dbReference type="EC" id="3.1.3.2" evidence="10"/>
<dbReference type="OMA" id="MKEGANM"/>
<proteinExistence type="inferred from homology"/>
<dbReference type="STRING" id="74649.A0A2P6R3I2"/>
<dbReference type="GO" id="GO:0003993">
    <property type="term" value="F:acid phosphatase activity"/>
    <property type="evidence" value="ECO:0007669"/>
    <property type="project" value="UniProtKB-UniRule"/>
</dbReference>
<dbReference type="GO" id="GO:0005576">
    <property type="term" value="C:extracellular region"/>
    <property type="evidence" value="ECO:0007669"/>
    <property type="project" value="UniProtKB-SubCell"/>
</dbReference>
<comment type="caution">
    <text evidence="13">The sequence shown here is derived from an EMBL/GenBank/DDBJ whole genome shotgun (WGS) entry which is preliminary data.</text>
</comment>
<feature type="binding site" evidence="11">
    <location>
        <position position="228"/>
    </location>
    <ligand>
        <name>Fe cation</name>
        <dbReference type="ChEBI" id="CHEBI:24875"/>
        <label>2</label>
    </ligand>
</feature>
<dbReference type="EMBL" id="PDCK01000042">
    <property type="protein sequence ID" value="PRQ40981.1"/>
    <property type="molecule type" value="Genomic_DNA"/>
</dbReference>
<dbReference type="Gramene" id="PRQ40981">
    <property type="protein sequence ID" value="PRQ40981"/>
    <property type="gene ID" value="RchiOBHm_Chr4g0442041"/>
</dbReference>
<evidence type="ECO:0000256" key="1">
    <source>
        <dbReference type="ARBA" id="ARBA00000032"/>
    </source>
</evidence>
<comment type="catalytic activity">
    <reaction evidence="1 10">
        <text>a phosphate monoester + H2O = an alcohol + phosphate</text>
        <dbReference type="Rhea" id="RHEA:15017"/>
        <dbReference type="ChEBI" id="CHEBI:15377"/>
        <dbReference type="ChEBI" id="CHEBI:30879"/>
        <dbReference type="ChEBI" id="CHEBI:43474"/>
        <dbReference type="ChEBI" id="CHEBI:67140"/>
        <dbReference type="EC" id="3.1.3.2"/>
    </reaction>
</comment>
<dbReference type="InterPro" id="IPR029052">
    <property type="entry name" value="Metallo-depent_PP-like"/>
</dbReference>
<gene>
    <name evidence="13" type="ORF">RchiOBHm_Chr4g0442041</name>
</gene>
<dbReference type="InterPro" id="IPR024927">
    <property type="entry name" value="Acid_PPase"/>
</dbReference>
<keyword evidence="8" id="KW-0862">Zinc</keyword>
<comment type="cofactor">
    <cofactor evidence="11">
        <name>Fe cation</name>
        <dbReference type="ChEBI" id="CHEBI:24875"/>
    </cofactor>
    <text evidence="11">Binds 2 iron ions per subunit.</text>
</comment>
<evidence type="ECO:0000256" key="9">
    <source>
        <dbReference type="ARBA" id="ARBA00023180"/>
    </source>
</evidence>
<dbReference type="Proteomes" id="UP000238479">
    <property type="component" value="Chromosome 4"/>
</dbReference>
<feature type="binding site" evidence="11">
    <location>
        <position position="134"/>
    </location>
    <ligand>
        <name>Fe cation</name>
        <dbReference type="ChEBI" id="CHEBI:24875"/>
        <label>2</label>
    </ligand>
</feature>
<dbReference type="PANTHER" id="PTHR10161:SF44">
    <property type="entry name" value="PURPLE ACID PHOSPHATASE"/>
    <property type="match status" value="1"/>
</dbReference>
<feature type="binding site" evidence="11">
    <location>
        <position position="63"/>
    </location>
    <ligand>
        <name>Fe cation</name>
        <dbReference type="ChEBI" id="CHEBI:24875"/>
        <label>1</label>
    </ligand>
</feature>
<evidence type="ECO:0000313" key="14">
    <source>
        <dbReference type="Proteomes" id="UP000238479"/>
    </source>
</evidence>
<feature type="binding site" evidence="11">
    <location>
        <position position="265"/>
    </location>
    <ligand>
        <name>Fe cation</name>
        <dbReference type="ChEBI" id="CHEBI:24875"/>
        <label>1</label>
    </ligand>
</feature>
<feature type="binding site" evidence="11">
    <location>
        <position position="96"/>
    </location>
    <ligand>
        <name>Fe cation</name>
        <dbReference type="ChEBI" id="CHEBI:24875"/>
        <label>1</label>
    </ligand>
</feature>
<evidence type="ECO:0000256" key="2">
    <source>
        <dbReference type="ARBA" id="ARBA00004613"/>
    </source>
</evidence>
<comment type="subcellular location">
    <subcellularLocation>
        <location evidence="2">Secreted</location>
    </subcellularLocation>
</comment>
<accession>A0A2P6R3I2</accession>
<keyword evidence="7 10" id="KW-0378">Hydrolase</keyword>
<keyword evidence="5 11" id="KW-0479">Metal-binding</keyword>
<comment type="similarity">
    <text evidence="3">Belongs to the metallophosphoesterase superfamily. Purple acid phosphatase family.</text>
</comment>
<evidence type="ECO:0000256" key="6">
    <source>
        <dbReference type="ARBA" id="ARBA00022729"/>
    </source>
</evidence>
<dbReference type="GO" id="GO:0046872">
    <property type="term" value="F:metal ion binding"/>
    <property type="evidence" value="ECO:0007669"/>
    <property type="project" value="UniProtKB-KW"/>
</dbReference>
<evidence type="ECO:0000256" key="4">
    <source>
        <dbReference type="ARBA" id="ARBA00022525"/>
    </source>
</evidence>
<keyword evidence="4" id="KW-0964">Secreted</keyword>
<keyword evidence="14" id="KW-1185">Reference proteome</keyword>
<dbReference type="Pfam" id="PF00149">
    <property type="entry name" value="Metallophos"/>
    <property type="match status" value="1"/>
</dbReference>
<feature type="binding site" evidence="11">
    <location>
        <position position="263"/>
    </location>
    <ligand>
        <name>Fe cation</name>
        <dbReference type="ChEBI" id="CHEBI:24875"/>
        <label>2</label>
    </ligand>
</feature>
<dbReference type="AlphaFoldDB" id="A0A2P6R3I2"/>
<feature type="binding site" evidence="11">
    <location>
        <position position="99"/>
    </location>
    <ligand>
        <name>Fe cation</name>
        <dbReference type="ChEBI" id="CHEBI:24875"/>
        <label>1</label>
    </ligand>
</feature>
<evidence type="ECO:0000256" key="10">
    <source>
        <dbReference type="PIRNR" id="PIRNR000898"/>
    </source>
</evidence>
<protein>
    <recommendedName>
        <fullName evidence="10">Purple acid phosphatase</fullName>
        <ecNumber evidence="10">3.1.3.2</ecNumber>
    </recommendedName>
</protein>
<dbReference type="SUPFAM" id="SSF56300">
    <property type="entry name" value="Metallo-dependent phosphatases"/>
    <property type="match status" value="1"/>
</dbReference>
<feature type="domain" description="Calcineurin-like phosphoesterase" evidence="12">
    <location>
        <begin position="56"/>
        <end position="266"/>
    </location>
</feature>
<evidence type="ECO:0000256" key="5">
    <source>
        <dbReference type="ARBA" id="ARBA00022723"/>
    </source>
</evidence>